<feature type="region of interest" description="Disordered" evidence="1">
    <location>
        <begin position="1"/>
        <end position="26"/>
    </location>
</feature>
<name>A0A0F4Z9L5_9PEZI</name>
<keyword evidence="3" id="KW-1185">Reference proteome</keyword>
<feature type="compositionally biased region" description="Polar residues" evidence="1">
    <location>
        <begin position="1"/>
        <end position="11"/>
    </location>
</feature>
<proteinExistence type="predicted"/>
<sequence>MSYMAQPNQQLPAMPPSPPMSTSAASTSSAISSVSIRPPTKYLSKIALNASRRPLSADWLSRTWSVAHSTLDMWQSARNVRITYTQLAPKNNRIRLDDMVEYESNKTAAKHPVKSVLGIDSVASADAEDLGSWNWRGRGLLFWVTSHWEILGWGESKLPSGETECWVVTWFAPTMFTKEGVDIYCSRPEGLSEETYTQIMSELKRAGGKHISKLVSENMAPVEIRLPWAESDI</sequence>
<dbReference type="Proteomes" id="UP000033483">
    <property type="component" value="Unassembled WGS sequence"/>
</dbReference>
<evidence type="ECO:0000256" key="1">
    <source>
        <dbReference type="SAM" id="MobiDB-lite"/>
    </source>
</evidence>
<dbReference type="AlphaFoldDB" id="A0A0F4Z9L5"/>
<comment type="caution">
    <text evidence="2">The sequence shown here is derived from an EMBL/GenBank/DDBJ whole genome shotgun (WGS) entry which is preliminary data.</text>
</comment>
<dbReference type="EMBL" id="LAEV01001858">
    <property type="protein sequence ID" value="KKA27217.1"/>
    <property type="molecule type" value="Genomic_DNA"/>
</dbReference>
<protein>
    <submittedName>
        <fullName evidence="2">Uncharacterized protein</fullName>
    </submittedName>
</protein>
<evidence type="ECO:0000313" key="3">
    <source>
        <dbReference type="Proteomes" id="UP000033483"/>
    </source>
</evidence>
<gene>
    <name evidence="2" type="ORF">TD95_003336</name>
</gene>
<organism evidence="2 3">
    <name type="scientific">Thielaviopsis punctulata</name>
    <dbReference type="NCBI Taxonomy" id="72032"/>
    <lineage>
        <taxon>Eukaryota</taxon>
        <taxon>Fungi</taxon>
        <taxon>Dikarya</taxon>
        <taxon>Ascomycota</taxon>
        <taxon>Pezizomycotina</taxon>
        <taxon>Sordariomycetes</taxon>
        <taxon>Hypocreomycetidae</taxon>
        <taxon>Microascales</taxon>
        <taxon>Ceratocystidaceae</taxon>
        <taxon>Thielaviopsis</taxon>
    </lineage>
</organism>
<evidence type="ECO:0000313" key="2">
    <source>
        <dbReference type="EMBL" id="KKA27217.1"/>
    </source>
</evidence>
<dbReference type="OrthoDB" id="9975758at2759"/>
<reference evidence="2 3" key="1">
    <citation type="submission" date="2015-03" db="EMBL/GenBank/DDBJ databases">
        <authorList>
            <person name="Radwan O."/>
            <person name="Al-Naeli F.A."/>
            <person name="Rendon G.A."/>
            <person name="Fields C."/>
        </authorList>
    </citation>
    <scope>NUCLEOTIDE SEQUENCE [LARGE SCALE GENOMIC DNA]</scope>
    <source>
        <strain evidence="2">CR-DP1</strain>
    </source>
</reference>
<accession>A0A0F4Z9L5</accession>